<protein>
    <submittedName>
        <fullName evidence="1">Uncharacterized protein</fullName>
    </submittedName>
</protein>
<accession>A0A222YVY1</accession>
<dbReference type="Proteomes" id="UP000223009">
    <property type="component" value="Segment"/>
</dbReference>
<gene>
    <name evidence="1" type="ORF">SEA_MILDRED21_157</name>
</gene>
<evidence type="ECO:0000313" key="2">
    <source>
        <dbReference type="Proteomes" id="UP000223009"/>
    </source>
</evidence>
<proteinExistence type="predicted"/>
<evidence type="ECO:0000313" key="1">
    <source>
        <dbReference type="EMBL" id="ASR75540.1"/>
    </source>
</evidence>
<keyword evidence="2" id="KW-1185">Reference proteome</keyword>
<sequence length="51" mass="5473">MTVSELIKALSEMDQNATVVMVVDVPGPEIDIDLVEASKGYYSGDDVVELS</sequence>
<name>A0A222YVY1_9CAUD</name>
<reference evidence="1 2" key="1">
    <citation type="submission" date="2017-05" db="EMBL/GenBank/DDBJ databases">
        <authorList>
            <person name="Chapman J."/>
            <person name="Chang C."/>
            <person name="Suresh T."/>
            <person name="Shishido T.C."/>
            <person name="Bindert I."/>
            <person name="Shaffer C.D."/>
            <person name="Weston-Hafer K.A."/>
            <person name="Russell D.A."/>
            <person name="Pope W.H."/>
            <person name="Jacobs-Sera D."/>
            <person name="Hendrix R.W."/>
            <person name="Hatfull G.F."/>
        </authorList>
    </citation>
    <scope>NUCLEOTIDE SEQUENCE [LARGE SCALE GENOMIC DNA]</scope>
</reference>
<organism evidence="1 2">
    <name type="scientific">Streptomyces phage Mildred21</name>
    <dbReference type="NCBI Taxonomy" id="2023959"/>
    <lineage>
        <taxon>Viruses</taxon>
        <taxon>Duplodnaviria</taxon>
        <taxon>Heunggongvirae</taxon>
        <taxon>Uroviricota</taxon>
        <taxon>Caudoviricetes</taxon>
        <taxon>Stanwilliamsviridae</taxon>
        <taxon>Boydwoodruffvirinae</taxon>
        <taxon>Samistivirus</taxon>
        <taxon>Samistivirus mildred21</taxon>
    </lineage>
</organism>
<dbReference type="EMBL" id="MF155946">
    <property type="protein sequence ID" value="ASR75540.1"/>
    <property type="molecule type" value="Genomic_DNA"/>
</dbReference>